<evidence type="ECO:0000313" key="3">
    <source>
        <dbReference type="Proteomes" id="UP001381693"/>
    </source>
</evidence>
<keyword evidence="3" id="KW-1185">Reference proteome</keyword>
<feature type="region of interest" description="Disordered" evidence="1">
    <location>
        <begin position="246"/>
        <end position="316"/>
    </location>
</feature>
<protein>
    <submittedName>
        <fullName evidence="2">Uncharacterized protein</fullName>
    </submittedName>
</protein>
<name>A0AAN8WYH6_HALRR</name>
<feature type="compositionally biased region" description="Polar residues" evidence="1">
    <location>
        <begin position="70"/>
        <end position="84"/>
    </location>
</feature>
<feature type="non-terminal residue" evidence="2">
    <location>
        <position position="783"/>
    </location>
</feature>
<feature type="region of interest" description="Disordered" evidence="1">
    <location>
        <begin position="339"/>
        <end position="378"/>
    </location>
</feature>
<reference evidence="2 3" key="1">
    <citation type="submission" date="2023-11" db="EMBL/GenBank/DDBJ databases">
        <title>Halocaridina rubra genome assembly.</title>
        <authorList>
            <person name="Smith C."/>
        </authorList>
    </citation>
    <scope>NUCLEOTIDE SEQUENCE [LARGE SCALE GENOMIC DNA]</scope>
    <source>
        <strain evidence="2">EP-1</strain>
        <tissue evidence="2">Whole</tissue>
    </source>
</reference>
<dbReference type="AlphaFoldDB" id="A0AAN8WYH6"/>
<feature type="region of interest" description="Disordered" evidence="1">
    <location>
        <begin position="1"/>
        <end position="105"/>
    </location>
</feature>
<accession>A0AAN8WYH6</accession>
<dbReference type="EMBL" id="JAXCGZ010017156">
    <property type="protein sequence ID" value="KAK7068675.1"/>
    <property type="molecule type" value="Genomic_DNA"/>
</dbReference>
<dbReference type="PROSITE" id="PS51835">
    <property type="entry name" value="DENN_C9ORF72"/>
    <property type="match status" value="1"/>
</dbReference>
<feature type="compositionally biased region" description="Polar residues" evidence="1">
    <location>
        <begin position="297"/>
        <end position="307"/>
    </location>
</feature>
<dbReference type="PANTHER" id="PTHR31855:SF2">
    <property type="entry name" value="GUANINE NUCLEOTIDE EXCHANGE FACTOR C9ORF72"/>
    <property type="match status" value="1"/>
</dbReference>
<feature type="compositionally biased region" description="Basic and acidic residues" evidence="1">
    <location>
        <begin position="40"/>
        <end position="53"/>
    </location>
</feature>
<dbReference type="InterPro" id="IPR027819">
    <property type="entry name" value="C9orf72"/>
</dbReference>
<feature type="compositionally biased region" description="Polar residues" evidence="1">
    <location>
        <begin position="25"/>
        <end position="39"/>
    </location>
</feature>
<dbReference type="Pfam" id="PF15019">
    <property type="entry name" value="C9orf72-like"/>
    <property type="match status" value="1"/>
</dbReference>
<dbReference type="GO" id="GO:0006914">
    <property type="term" value="P:autophagy"/>
    <property type="evidence" value="ECO:0007669"/>
    <property type="project" value="TreeGrafter"/>
</dbReference>
<organism evidence="2 3">
    <name type="scientific">Halocaridina rubra</name>
    <name type="common">Hawaiian red shrimp</name>
    <dbReference type="NCBI Taxonomy" id="373956"/>
    <lineage>
        <taxon>Eukaryota</taxon>
        <taxon>Metazoa</taxon>
        <taxon>Ecdysozoa</taxon>
        <taxon>Arthropoda</taxon>
        <taxon>Crustacea</taxon>
        <taxon>Multicrustacea</taxon>
        <taxon>Malacostraca</taxon>
        <taxon>Eumalacostraca</taxon>
        <taxon>Eucarida</taxon>
        <taxon>Decapoda</taxon>
        <taxon>Pleocyemata</taxon>
        <taxon>Caridea</taxon>
        <taxon>Atyoidea</taxon>
        <taxon>Atyidae</taxon>
        <taxon>Halocaridina</taxon>
    </lineage>
</organism>
<gene>
    <name evidence="2" type="ORF">SK128_004707</name>
</gene>
<feature type="compositionally biased region" description="Polar residues" evidence="1">
    <location>
        <begin position="247"/>
        <end position="262"/>
    </location>
</feature>
<evidence type="ECO:0000313" key="2">
    <source>
        <dbReference type="EMBL" id="KAK7068675.1"/>
    </source>
</evidence>
<proteinExistence type="predicted"/>
<dbReference type="GO" id="GO:0005085">
    <property type="term" value="F:guanyl-nucleotide exchange factor activity"/>
    <property type="evidence" value="ECO:0007669"/>
    <property type="project" value="InterPro"/>
</dbReference>
<dbReference type="GO" id="GO:0006897">
    <property type="term" value="P:endocytosis"/>
    <property type="evidence" value="ECO:0007669"/>
    <property type="project" value="TreeGrafter"/>
</dbReference>
<dbReference type="PANTHER" id="PTHR31855">
    <property type="entry name" value="GUANINE NUCLEOTIDE EXCHANGE C9ORF72"/>
    <property type="match status" value="1"/>
</dbReference>
<feature type="compositionally biased region" description="Polar residues" evidence="1">
    <location>
        <begin position="339"/>
        <end position="354"/>
    </location>
</feature>
<feature type="compositionally biased region" description="Basic and acidic residues" evidence="1">
    <location>
        <begin position="358"/>
        <end position="369"/>
    </location>
</feature>
<evidence type="ECO:0000256" key="1">
    <source>
        <dbReference type="SAM" id="MobiDB-lite"/>
    </source>
</evidence>
<sequence>MAEENSKQENSSLIEEVNYSDRKPSSSSQEMNSTVSDNFSDTKDDISDRRRSSDSQVSQSGQLVNEDESSTPTSGTDYQSCSNPSTPERATSSERRTSVTSTTDLMTNVKMSANVATKLNQMRVSVENLDVISQISCEDEISDTGATLPHQDSVAAGDSPQVVRKVSLTPSLRQIFPYISCLPFENNIVFCFVLSVWDNIVGPQTVYVWKRKSFPSQKTFDDLLDEKEDIEVGEESVEIDRVGSQLKRMSQGSVTQDNTSNSHDFKKVEKLHSRKLSTSVSLSENHTPVHGEKNHLNRSGNVSTTSRGNRKTSLPKEMKLYSKSLENVSAGKCYADQNLSQKDVQKSESVSGNRSTHRSGDAAEDERPVGHTKRTIDTSLRSASIASVDSASLDTDGQEFGGSWTCGRGRLRMAMVARYVTEHSVAVGQVGMSSEKITTSFLVVPHQGIIIVAARFIVIEDECGVPYCLSMVVPLDEYDYFLPLTQPVTTWLITIAASTRLLITKHGLEGGGMVRSKLVELCDVLVALRSASLDQYPLIPAGRPPDDRRLAEIILTSHLQTLGSTVVVADSPNAANKVVMWIAQFSDPSDLHVSRLCLSYTQWPFHPGLSIQGIVRSANGEVNLSAQKLIQSSRPLTVVDINRGTVKQTGAPDVHARRNNSALHQELLSLWHDLPDVSAPSESLLEPVRGAAPLVKRFLQDYDRLSSCENTVRQNFIRAFLRSLQYSALAVITWTQQEWSVQRRRSGYGSLRRALCSVFDYDDSDLRIILAQAELLQPGFYTY</sequence>
<dbReference type="GO" id="GO:0005768">
    <property type="term" value="C:endosome"/>
    <property type="evidence" value="ECO:0007669"/>
    <property type="project" value="TreeGrafter"/>
</dbReference>
<dbReference type="Proteomes" id="UP001381693">
    <property type="component" value="Unassembled WGS sequence"/>
</dbReference>
<comment type="caution">
    <text evidence="2">The sequence shown here is derived from an EMBL/GenBank/DDBJ whole genome shotgun (WGS) entry which is preliminary data.</text>
</comment>
<dbReference type="GO" id="GO:0005776">
    <property type="term" value="C:autophagosome"/>
    <property type="evidence" value="ECO:0007669"/>
    <property type="project" value="TreeGrafter"/>
</dbReference>
<feature type="compositionally biased region" description="Polar residues" evidence="1">
    <location>
        <begin position="276"/>
        <end position="286"/>
    </location>
</feature>